<protein>
    <submittedName>
        <fullName evidence="4">Phenylalanine aminomutase (L-beta-phenylalanine forming)-like</fullName>
    </submittedName>
</protein>
<evidence type="ECO:0000256" key="3">
    <source>
        <dbReference type="SAM" id="MobiDB-lite"/>
    </source>
</evidence>
<dbReference type="InterPro" id="IPR022313">
    <property type="entry name" value="Phe/His_NH3-lyase_AS"/>
</dbReference>
<evidence type="ECO:0000256" key="2">
    <source>
        <dbReference type="RuleBase" id="RU003954"/>
    </source>
</evidence>
<keyword evidence="2" id="KW-0456">Lyase</keyword>
<comment type="caution">
    <text evidence="4">The sequence shown here is derived from an EMBL/GenBank/DDBJ whole genome shotgun (WGS) entry which is preliminary data.</text>
</comment>
<dbReference type="PANTHER" id="PTHR10362">
    <property type="entry name" value="HISTIDINE AMMONIA-LYASE"/>
    <property type="match status" value="1"/>
</dbReference>
<dbReference type="CDD" id="cd00332">
    <property type="entry name" value="PAL-HAL"/>
    <property type="match status" value="1"/>
</dbReference>
<feature type="region of interest" description="Disordered" evidence="3">
    <location>
        <begin position="1"/>
        <end position="25"/>
    </location>
</feature>
<dbReference type="PROSITE" id="PS00488">
    <property type="entry name" value="PAL_HISTIDASE"/>
    <property type="match status" value="1"/>
</dbReference>
<dbReference type="EMBL" id="CAVMBE010000033">
    <property type="protein sequence ID" value="CAK4029243.1"/>
    <property type="molecule type" value="Genomic_DNA"/>
</dbReference>
<reference evidence="4" key="1">
    <citation type="submission" date="2023-11" db="EMBL/GenBank/DDBJ databases">
        <authorList>
            <person name="Alioto T."/>
            <person name="Alioto T."/>
            <person name="Gomez Garrido J."/>
        </authorList>
    </citation>
    <scope>NUCLEOTIDE SEQUENCE</scope>
</reference>
<evidence type="ECO:0000313" key="4">
    <source>
        <dbReference type="EMBL" id="CAK4029243.1"/>
    </source>
</evidence>
<feature type="compositionally biased region" description="Polar residues" evidence="3">
    <location>
        <begin position="13"/>
        <end position="25"/>
    </location>
</feature>
<dbReference type="GO" id="GO:0006559">
    <property type="term" value="P:L-phenylalanine catabolic process"/>
    <property type="evidence" value="ECO:0007669"/>
    <property type="project" value="InterPro"/>
</dbReference>
<sequence length="721" mass="78330">MKNETSNGGGTLGSTPNDLSTNQKYGNHFNWTAEHHKKVQKLRKAGALVTIRGENLTPADLVAVSCHGAKSEMIAEEQVLRQIDASVDFLNNLLEQGRPVYGISTGFGGSADTRTSSFVNLQKALLQHHHSGIILPTDTEQRNCEKSDLLLSLKAHSLPRTMVRGAMLARCNSLMKGHSAVRRDVIGALLKLLNLDFIPVVPLRGSISASGDLTPLSYIAGALEGNPGIYVDCQLEKGRQILPSDQALQRARIEPITLGPKEGLGIMNGTTVSCAAATLGLHETQYLALLTQALTGMCTEALRGSADNYHPFIAETRPHPGHIEAAANMSRFLEGSKLAGSHHSGSRADGLYQDRYALRTAGQWLAPQLEDLCLAAQQLEVELNSTTDNPLIDPNGQRVHHGGNFQATSVTSATEKTRLCLQMFGKLLFAQNSELINPTLNGSLSPNLCFDDPSVSFTFKGVDINMASYMSELAFLANPVSSHVQPAEMSNQAVNSLALISARYTMDAVEIVSLMCAAHLYSVCQALDLQVMRLQYLQRIRESLKCTTLAELFPGHDYMELVMEAIDKGLSAHKTKDLEDQARATADSVMAVILSKASELEVVAGTTSELTMSTLAAFSNDCKTTILSCISSVRETFPPHATETTARYLSNGGKKLYRFVRNDLGVRLHLGLVEHATYSDPNARGPRIKTQDKKTIGEWIGIIYCAIRDGRIHDVLVKSLL</sequence>
<organism evidence="4 5">
    <name type="scientific">Lecanosticta acicola</name>
    <dbReference type="NCBI Taxonomy" id="111012"/>
    <lineage>
        <taxon>Eukaryota</taxon>
        <taxon>Fungi</taxon>
        <taxon>Dikarya</taxon>
        <taxon>Ascomycota</taxon>
        <taxon>Pezizomycotina</taxon>
        <taxon>Dothideomycetes</taxon>
        <taxon>Dothideomycetidae</taxon>
        <taxon>Mycosphaerellales</taxon>
        <taxon>Mycosphaerellaceae</taxon>
        <taxon>Lecanosticta</taxon>
    </lineage>
</organism>
<dbReference type="AlphaFoldDB" id="A0AAI9E9Q8"/>
<evidence type="ECO:0000313" key="5">
    <source>
        <dbReference type="Proteomes" id="UP001296104"/>
    </source>
</evidence>
<dbReference type="SUPFAM" id="SSF48557">
    <property type="entry name" value="L-aspartase-like"/>
    <property type="match status" value="1"/>
</dbReference>
<dbReference type="InterPro" id="IPR024083">
    <property type="entry name" value="Fumarase/histidase_N"/>
</dbReference>
<keyword evidence="5" id="KW-1185">Reference proteome</keyword>
<dbReference type="Proteomes" id="UP001296104">
    <property type="component" value="Unassembled WGS sequence"/>
</dbReference>
<proteinExistence type="inferred from homology"/>
<dbReference type="InterPro" id="IPR008948">
    <property type="entry name" value="L-Aspartase-like"/>
</dbReference>
<comment type="similarity">
    <text evidence="1 2">Belongs to the PAL/histidase family.</text>
</comment>
<dbReference type="GO" id="GO:0016841">
    <property type="term" value="F:ammonia-lyase activity"/>
    <property type="evidence" value="ECO:0007669"/>
    <property type="project" value="InterPro"/>
</dbReference>
<name>A0AAI9E9Q8_9PEZI</name>
<dbReference type="NCBIfam" id="TIGR01226">
    <property type="entry name" value="phe_am_lyase"/>
    <property type="match status" value="1"/>
</dbReference>
<dbReference type="Pfam" id="PF00221">
    <property type="entry name" value="Lyase_aromatic"/>
    <property type="match status" value="1"/>
</dbReference>
<accession>A0AAI9E9Q8</accession>
<gene>
    <name evidence="4" type="ORF">LECACI_7A005239</name>
</gene>
<dbReference type="GO" id="GO:0005737">
    <property type="term" value="C:cytoplasm"/>
    <property type="evidence" value="ECO:0007669"/>
    <property type="project" value="InterPro"/>
</dbReference>
<dbReference type="Gene3D" id="1.10.274.20">
    <property type="entry name" value="Phenylalanine ammonia-lyase 1, domain 3"/>
    <property type="match status" value="1"/>
</dbReference>
<dbReference type="InterPro" id="IPR023144">
    <property type="entry name" value="Phe_NH3-lyase_shielding_dom_sf"/>
</dbReference>
<dbReference type="InterPro" id="IPR001106">
    <property type="entry name" value="Aromatic_Lyase"/>
</dbReference>
<dbReference type="Gene3D" id="1.20.200.10">
    <property type="entry name" value="Fumarase/aspartase (Central domain)"/>
    <property type="match status" value="1"/>
</dbReference>
<dbReference type="Gene3D" id="1.10.275.10">
    <property type="entry name" value="Fumarase/aspartase (N-terminal domain)"/>
    <property type="match status" value="1"/>
</dbReference>
<dbReference type="InterPro" id="IPR005922">
    <property type="entry name" value="Phe_NH3-lyase"/>
</dbReference>
<evidence type="ECO:0000256" key="1">
    <source>
        <dbReference type="ARBA" id="ARBA00007238"/>
    </source>
</evidence>